<dbReference type="RefSeq" id="WP_179549985.1">
    <property type="nucleotide sequence ID" value="NZ_JACCFI010000001.1"/>
</dbReference>
<feature type="transmembrane region" description="Helical" evidence="6">
    <location>
        <begin position="356"/>
        <end position="378"/>
    </location>
</feature>
<dbReference type="InterPro" id="IPR004477">
    <property type="entry name" value="ComEC_N"/>
</dbReference>
<evidence type="ECO:0000313" key="8">
    <source>
        <dbReference type="EMBL" id="NYG19753.1"/>
    </source>
</evidence>
<dbReference type="InterPro" id="IPR001279">
    <property type="entry name" value="Metallo-B-lactamas"/>
</dbReference>
<feature type="transmembrane region" description="Helical" evidence="6">
    <location>
        <begin position="287"/>
        <end position="305"/>
    </location>
</feature>
<evidence type="ECO:0000256" key="5">
    <source>
        <dbReference type="ARBA" id="ARBA00023136"/>
    </source>
</evidence>
<evidence type="ECO:0000256" key="4">
    <source>
        <dbReference type="ARBA" id="ARBA00022989"/>
    </source>
</evidence>
<dbReference type="NCBIfam" id="TIGR00360">
    <property type="entry name" value="ComEC_N-term"/>
    <property type="match status" value="1"/>
</dbReference>
<evidence type="ECO:0000256" key="1">
    <source>
        <dbReference type="ARBA" id="ARBA00004651"/>
    </source>
</evidence>
<feature type="transmembrane region" description="Helical" evidence="6">
    <location>
        <begin position="32"/>
        <end position="53"/>
    </location>
</feature>
<sequence>MRDLRLLLPAMFAWLAGWWAIGIPGGASAAALVAWALWATACLAAGLAVVGVLRERRRPAAGGDGAPFVRATATALVVLSAGGLVASSVALGLGAREASPLAVAAQDHRSPEVTIELTGAPRAMRSNWFAEGEAPLLRVEGRLVVIDDAAAHAVPVTTALSLPAGELQLGARVTFSARVTALPAEEGAAFRLAPVGDIRSVFPPPPWLAWTVGLRTGFAEAAGALDGDGGALVPGLAIGDTSAVDEGLDSAMKASSLSHLTAVSGANCAIVTAAAFALAALLGLPRLLRVIVALAALAGFVVLVTPEASVVRAATMAVVVLVAVAAGRPGGGTAALSLAVVVLLVADPWYARDYGFALSVFATAGLLLLARPLTVALARWMPLPVAAVIGVPLAAQLACQPVLVMLDPALALYGVPANLLAAPAAPVGTVVGLIGCLLLPVLPSVGFACLQLAWLPASWIALLARASSAMPAARLEWLPDAPGALLLAACTAIALWLLLGSRRRRRVRGVAAAVLIVAIAVPVGLFAGRPLIGAATRPADWDVAACDIGQGDAVLLRSAEATALIDTGPDPAALSRCLALLGIRRIDLLVLTHWDADHVGGVPAVAGLVDTVLHGPLDGDRSTRALDPLVAAGAEPVEVVAGFGGTLADARWRVVWPRPDAPPGNDASVVLDVSTPEYRGLFLGDLGEEAQARMLRSVTLGPVDLVKVAHHGSADQSERLYDELGATVGVIGVGTDNGYGHPTDRLLDLLRANGTAAVRTDRSGTALLTADGDGFGLWTERDSAGVSGGP</sequence>
<protein>
    <submittedName>
        <fullName evidence="8">Competence protein ComEC</fullName>
    </submittedName>
</protein>
<feature type="transmembrane region" description="Helical" evidence="6">
    <location>
        <begin position="260"/>
        <end position="281"/>
    </location>
</feature>
<dbReference type="InterPro" id="IPR036866">
    <property type="entry name" value="RibonucZ/Hydroxyglut_hydro"/>
</dbReference>
<keyword evidence="2" id="KW-1003">Cell membrane</keyword>
<accession>A0A852WUV3</accession>
<dbReference type="InterPro" id="IPR052159">
    <property type="entry name" value="Competence_DNA_uptake"/>
</dbReference>
<keyword evidence="5 6" id="KW-0472">Membrane</keyword>
<dbReference type="Gene3D" id="3.60.15.10">
    <property type="entry name" value="Ribonuclease Z/Hydroxyacylglutathione hydrolase-like"/>
    <property type="match status" value="1"/>
</dbReference>
<evidence type="ECO:0000256" key="2">
    <source>
        <dbReference type="ARBA" id="ARBA00022475"/>
    </source>
</evidence>
<comment type="subcellular location">
    <subcellularLocation>
        <location evidence="1">Cell membrane</location>
        <topology evidence="1">Multi-pass membrane protein</topology>
    </subcellularLocation>
</comment>
<feature type="transmembrane region" description="Helical" evidence="6">
    <location>
        <begin position="317"/>
        <end position="344"/>
    </location>
</feature>
<evidence type="ECO:0000259" key="7">
    <source>
        <dbReference type="SMART" id="SM00849"/>
    </source>
</evidence>
<dbReference type="Proteomes" id="UP000549066">
    <property type="component" value="Unassembled WGS sequence"/>
</dbReference>
<keyword evidence="3 6" id="KW-0812">Transmembrane</keyword>
<organism evidence="8 9">
    <name type="scientific">Agromyces hippuratus</name>
    <dbReference type="NCBI Taxonomy" id="286438"/>
    <lineage>
        <taxon>Bacteria</taxon>
        <taxon>Bacillati</taxon>
        <taxon>Actinomycetota</taxon>
        <taxon>Actinomycetes</taxon>
        <taxon>Micrococcales</taxon>
        <taxon>Microbacteriaceae</taxon>
        <taxon>Agromyces</taxon>
    </lineage>
</organism>
<name>A0A852WUV3_9MICO</name>
<feature type="domain" description="Metallo-beta-lactamase" evidence="7">
    <location>
        <begin position="550"/>
        <end position="736"/>
    </location>
</feature>
<gene>
    <name evidence="8" type="ORF">BJY17_000500</name>
</gene>
<dbReference type="SUPFAM" id="SSF56281">
    <property type="entry name" value="Metallo-hydrolase/oxidoreductase"/>
    <property type="match status" value="1"/>
</dbReference>
<dbReference type="InterPro" id="IPR035681">
    <property type="entry name" value="ComA-like_MBL"/>
</dbReference>
<dbReference type="Pfam" id="PF00753">
    <property type="entry name" value="Lactamase_B"/>
    <property type="match status" value="1"/>
</dbReference>
<feature type="transmembrane region" description="Helical" evidence="6">
    <location>
        <begin position="507"/>
        <end position="528"/>
    </location>
</feature>
<reference evidence="8 9" key="1">
    <citation type="submission" date="2020-07" db="EMBL/GenBank/DDBJ databases">
        <title>Sequencing the genomes of 1000 actinobacteria strains.</title>
        <authorList>
            <person name="Klenk H.-P."/>
        </authorList>
    </citation>
    <scope>NUCLEOTIDE SEQUENCE [LARGE SCALE GENOMIC DNA]</scope>
    <source>
        <strain evidence="8 9">DSM 8598</strain>
    </source>
</reference>
<dbReference type="PANTHER" id="PTHR30619">
    <property type="entry name" value="DNA INTERNALIZATION/COMPETENCE PROTEIN COMEC/REC2"/>
    <property type="match status" value="1"/>
</dbReference>
<comment type="caution">
    <text evidence="8">The sequence shown here is derived from an EMBL/GenBank/DDBJ whole genome shotgun (WGS) entry which is preliminary data.</text>
</comment>
<dbReference type="Pfam" id="PF03772">
    <property type="entry name" value="Competence"/>
    <property type="match status" value="1"/>
</dbReference>
<dbReference type="GO" id="GO:0005886">
    <property type="term" value="C:plasma membrane"/>
    <property type="evidence" value="ECO:0007669"/>
    <property type="project" value="UniProtKB-SubCell"/>
</dbReference>
<keyword evidence="4 6" id="KW-1133">Transmembrane helix</keyword>
<dbReference type="SMART" id="SM00849">
    <property type="entry name" value="Lactamase_B"/>
    <property type="match status" value="1"/>
</dbReference>
<keyword evidence="9" id="KW-1185">Reference proteome</keyword>
<evidence type="ECO:0000313" key="9">
    <source>
        <dbReference type="Proteomes" id="UP000549066"/>
    </source>
</evidence>
<evidence type="ECO:0000256" key="6">
    <source>
        <dbReference type="SAM" id="Phobius"/>
    </source>
</evidence>
<dbReference type="PANTHER" id="PTHR30619:SF1">
    <property type="entry name" value="RECOMBINATION PROTEIN 2"/>
    <property type="match status" value="1"/>
</dbReference>
<dbReference type="CDD" id="cd07731">
    <property type="entry name" value="ComA-like_MBL-fold"/>
    <property type="match status" value="1"/>
</dbReference>
<feature type="transmembrane region" description="Helical" evidence="6">
    <location>
        <begin position="418"/>
        <end position="438"/>
    </location>
</feature>
<feature type="transmembrane region" description="Helical" evidence="6">
    <location>
        <begin position="484"/>
        <end position="500"/>
    </location>
</feature>
<feature type="transmembrane region" description="Helical" evidence="6">
    <location>
        <begin position="385"/>
        <end position="406"/>
    </location>
</feature>
<dbReference type="AlphaFoldDB" id="A0A852WUV3"/>
<evidence type="ECO:0000256" key="3">
    <source>
        <dbReference type="ARBA" id="ARBA00022692"/>
    </source>
</evidence>
<dbReference type="EMBL" id="JACCFI010000001">
    <property type="protein sequence ID" value="NYG19753.1"/>
    <property type="molecule type" value="Genomic_DNA"/>
</dbReference>
<proteinExistence type="predicted"/>
<feature type="transmembrane region" description="Helical" evidence="6">
    <location>
        <begin position="445"/>
        <end position="464"/>
    </location>
</feature>